<dbReference type="Pfam" id="PF00657">
    <property type="entry name" value="Lipase_GDSL"/>
    <property type="match status" value="2"/>
</dbReference>
<keyword evidence="4" id="KW-0325">Glycoprotein</keyword>
<dbReference type="PANTHER" id="PTHR22835:SF670">
    <property type="entry name" value="GDSL-LIKE LIPASE_ACYLHYDROLASE"/>
    <property type="match status" value="1"/>
</dbReference>
<dbReference type="OMA" id="DSSWACE"/>
<dbReference type="Proteomes" id="UP000075243">
    <property type="component" value="Unassembled WGS sequence"/>
</dbReference>
<dbReference type="AlphaFoldDB" id="A0A151RL65"/>
<dbReference type="GO" id="GO:0016788">
    <property type="term" value="F:hydrolase activity, acting on ester bonds"/>
    <property type="evidence" value="ECO:0007669"/>
    <property type="project" value="InterPro"/>
</dbReference>
<dbReference type="EMBL" id="KQ483673">
    <property type="protein sequence ID" value="KYP43289.1"/>
    <property type="molecule type" value="Genomic_DNA"/>
</dbReference>
<accession>A0A151RL65</accession>
<evidence type="ECO:0000256" key="4">
    <source>
        <dbReference type="ARBA" id="ARBA00023180"/>
    </source>
</evidence>
<gene>
    <name evidence="6" type="ORF">KK1_035245</name>
</gene>
<keyword evidence="3" id="KW-0378">Hydrolase</keyword>
<keyword evidence="2 5" id="KW-0732">Signal</keyword>
<dbReference type="InterPro" id="IPR036514">
    <property type="entry name" value="SGNH_hydro_sf"/>
</dbReference>
<evidence type="ECO:0000256" key="1">
    <source>
        <dbReference type="ARBA" id="ARBA00008668"/>
    </source>
</evidence>
<dbReference type="PANTHER" id="PTHR22835">
    <property type="entry name" value="ZINC FINGER FYVE DOMAIN CONTAINING PROTEIN"/>
    <property type="match status" value="1"/>
</dbReference>
<dbReference type="SUPFAM" id="SSF52266">
    <property type="entry name" value="SGNH hydrolase"/>
    <property type="match status" value="2"/>
</dbReference>
<proteinExistence type="inferred from homology"/>
<name>A0A151RL65_CAJCA</name>
<dbReference type="Gene3D" id="3.40.50.1110">
    <property type="entry name" value="SGNH hydrolase"/>
    <property type="match status" value="2"/>
</dbReference>
<protein>
    <submittedName>
        <fullName evidence="6">GDSL esterase/lipase At1g28600 family</fullName>
    </submittedName>
</protein>
<evidence type="ECO:0000313" key="6">
    <source>
        <dbReference type="EMBL" id="KYP43289.1"/>
    </source>
</evidence>
<evidence type="ECO:0000256" key="2">
    <source>
        <dbReference type="ARBA" id="ARBA00022729"/>
    </source>
</evidence>
<dbReference type="Gramene" id="C.cajan_32198.t">
    <property type="protein sequence ID" value="C.cajan_32198.t"/>
    <property type="gene ID" value="C.cajan_32198"/>
</dbReference>
<dbReference type="InterPro" id="IPR001087">
    <property type="entry name" value="GDSL"/>
</dbReference>
<reference evidence="6" key="1">
    <citation type="journal article" date="2012" name="Nat. Biotechnol.">
        <title>Draft genome sequence of pigeonpea (Cajanus cajan), an orphan legume crop of resource-poor farmers.</title>
        <authorList>
            <person name="Varshney R.K."/>
            <person name="Chen W."/>
            <person name="Li Y."/>
            <person name="Bharti A.K."/>
            <person name="Saxena R.K."/>
            <person name="Schlueter J.A."/>
            <person name="Donoghue M.T."/>
            <person name="Azam S."/>
            <person name="Fan G."/>
            <person name="Whaley A.M."/>
            <person name="Farmer A.D."/>
            <person name="Sheridan J."/>
            <person name="Iwata A."/>
            <person name="Tuteja R."/>
            <person name="Penmetsa R.V."/>
            <person name="Wu W."/>
            <person name="Upadhyaya H.D."/>
            <person name="Yang S.P."/>
            <person name="Shah T."/>
            <person name="Saxena K.B."/>
            <person name="Michael T."/>
            <person name="McCombie W.R."/>
            <person name="Yang B."/>
            <person name="Zhang G."/>
            <person name="Yang H."/>
            <person name="Wang J."/>
            <person name="Spillane C."/>
            <person name="Cook D.R."/>
            <person name="May G.D."/>
            <person name="Xu X."/>
            <person name="Jackson S.A."/>
        </authorList>
    </citation>
    <scope>NUCLEOTIDE SEQUENCE [LARGE SCALE GENOMIC DNA]</scope>
</reference>
<feature type="chain" id="PRO_5007587989" evidence="5">
    <location>
        <begin position="23"/>
        <end position="723"/>
    </location>
</feature>
<sequence length="723" mass="80118">MWSVIAIAFVIASSSLFSTATACPFSSIFSFGDSLADTGNLFLSSESPSNHCFFPPYGETFFHHPSGRCSDGRLIIDFIAEWLEIPMVKPYLGMKGWKAEGGANFAVIGATALESSFFEERGIHIPTNYSLTVQLNWFKDLLHHLCHSSANCHEVIGNSLFLVGEIGGNDFNYPLFIRKSIAEVKTYVPYVINAIASTINELISLGARTLIVPGNFPLGCNALYLTKYETMDKNQYDQYGCLKWLNHFAEYYNQKLQSELHRLRGFHPHANIVYADHYNAALPLFQDPKKFGFTGLEICCGMGGPYNYNESVDCGNPGVIACDDPSKHIGWDGVHLTEAAYRLIANALLFLVTVTATACNYYTSLFSFGDSLTDTGNLYFISSPQSPNCLVSPYGLTHFHHPNGRCSDGRLILDFIAEYLGLPYVEPYLGFKHGAVKRRNIEQGVNFAVAGATALDRRFFEEKGFAVGATANFSLRVQLNWFKELLPSLCNASSSCKKIIGSSLFVMGEIGGNDYGYPLSETTKFADLLTYIPQVISVIISAIRELIDLGAVTIMAPGSLPLGCNPAYLTRFATIDEEEYDQAGCLKWLNMFYENHNELLQIELNRLRVLYPLTNIIYADYFNAAMQFYNSPQQFGFGGNALKVCCGGGGPYNFNDTAKCGDAGVIACDDPSQYVSWDGYHLSEAAYRWITQGLLNGPYTIPEFNVSCFTGETIAYFNNYAMK</sequence>
<comment type="similarity">
    <text evidence="1">Belongs to the 'GDSL' lipolytic enzyme family.</text>
</comment>
<organism evidence="6 7">
    <name type="scientific">Cajanus cajan</name>
    <name type="common">Pigeon pea</name>
    <name type="synonym">Cajanus indicus</name>
    <dbReference type="NCBI Taxonomy" id="3821"/>
    <lineage>
        <taxon>Eukaryota</taxon>
        <taxon>Viridiplantae</taxon>
        <taxon>Streptophyta</taxon>
        <taxon>Embryophyta</taxon>
        <taxon>Tracheophyta</taxon>
        <taxon>Spermatophyta</taxon>
        <taxon>Magnoliopsida</taxon>
        <taxon>eudicotyledons</taxon>
        <taxon>Gunneridae</taxon>
        <taxon>Pentapetalae</taxon>
        <taxon>rosids</taxon>
        <taxon>fabids</taxon>
        <taxon>Fabales</taxon>
        <taxon>Fabaceae</taxon>
        <taxon>Papilionoideae</taxon>
        <taxon>50 kb inversion clade</taxon>
        <taxon>NPAAA clade</taxon>
        <taxon>indigoferoid/millettioid clade</taxon>
        <taxon>Phaseoleae</taxon>
        <taxon>Cajanus</taxon>
    </lineage>
</organism>
<keyword evidence="7" id="KW-1185">Reference proteome</keyword>
<evidence type="ECO:0000256" key="5">
    <source>
        <dbReference type="SAM" id="SignalP"/>
    </source>
</evidence>
<dbReference type="InterPro" id="IPR035669">
    <property type="entry name" value="SGNH_plant_lipase-like"/>
</dbReference>
<evidence type="ECO:0000313" key="7">
    <source>
        <dbReference type="Proteomes" id="UP000075243"/>
    </source>
</evidence>
<feature type="signal peptide" evidence="5">
    <location>
        <begin position="1"/>
        <end position="22"/>
    </location>
</feature>
<evidence type="ECO:0000256" key="3">
    <source>
        <dbReference type="ARBA" id="ARBA00022801"/>
    </source>
</evidence>
<dbReference type="CDD" id="cd01837">
    <property type="entry name" value="SGNH_plant_lipase_like"/>
    <property type="match status" value="2"/>
</dbReference>